<keyword evidence="1" id="KW-0732">Signal</keyword>
<accession>A0ABT9BAJ0</accession>
<organism evidence="2 3">
    <name type="scientific">Hymenobacter aranciens</name>
    <dbReference type="NCBI Taxonomy" id="3063996"/>
    <lineage>
        <taxon>Bacteria</taxon>
        <taxon>Pseudomonadati</taxon>
        <taxon>Bacteroidota</taxon>
        <taxon>Cytophagia</taxon>
        <taxon>Cytophagales</taxon>
        <taxon>Hymenobacteraceae</taxon>
        <taxon>Hymenobacter</taxon>
    </lineage>
</organism>
<protein>
    <submittedName>
        <fullName evidence="2">T9SS type A sorting domain-containing protein</fullName>
    </submittedName>
</protein>
<gene>
    <name evidence="2" type="ORF">Q5H93_04830</name>
</gene>
<feature type="chain" id="PRO_5046156205" evidence="1">
    <location>
        <begin position="22"/>
        <end position="293"/>
    </location>
</feature>
<dbReference type="EMBL" id="JAUQSY010000003">
    <property type="protein sequence ID" value="MDO7874047.1"/>
    <property type="molecule type" value="Genomic_DNA"/>
</dbReference>
<evidence type="ECO:0000313" key="3">
    <source>
        <dbReference type="Proteomes" id="UP001176429"/>
    </source>
</evidence>
<comment type="caution">
    <text evidence="2">The sequence shown here is derived from an EMBL/GenBank/DDBJ whole genome shotgun (WGS) entry which is preliminary data.</text>
</comment>
<sequence length="293" mass="31818">MPKPLLLLAVAVSLSSLTAQAQYIVAGSTTNARYINLRPNKVLAGQRPGVNQSTDSLDLDGDGRFDLQLTAVVSTVNFPSYAEAQVHPRHDDVALYSSSQAPALVAFAAADTIQARGPQPASSLPPNTWGSRSTIYPYGPSWLVRLNNNPAGNQSYGMWLGGQDHYLGLRLRAGGSWRYGWLRLLVQTTGTDRLIIIIKDYALGNAVLAAAAAPSQPWQVHPTPTHDWLRIDLPPTATLRQLRLLDVCGRPVLTPAQLPADARLDLRALPAGTYLLHGQLTDGRQLTRRIVKQ</sequence>
<feature type="signal peptide" evidence="1">
    <location>
        <begin position="1"/>
        <end position="21"/>
    </location>
</feature>
<name>A0ABT9BAJ0_9BACT</name>
<evidence type="ECO:0000313" key="2">
    <source>
        <dbReference type="EMBL" id="MDO7874047.1"/>
    </source>
</evidence>
<evidence type="ECO:0000256" key="1">
    <source>
        <dbReference type="SAM" id="SignalP"/>
    </source>
</evidence>
<reference evidence="2" key="1">
    <citation type="submission" date="2023-07" db="EMBL/GenBank/DDBJ databases">
        <authorList>
            <person name="Kim M.K."/>
        </authorList>
    </citation>
    <scope>NUCLEOTIDE SEQUENCE</scope>
    <source>
        <strain evidence="2">ASUV-10-1</strain>
    </source>
</reference>
<dbReference type="RefSeq" id="WP_305005365.1">
    <property type="nucleotide sequence ID" value="NZ_JAUQSY010000003.1"/>
</dbReference>
<proteinExistence type="predicted"/>
<dbReference type="Proteomes" id="UP001176429">
    <property type="component" value="Unassembled WGS sequence"/>
</dbReference>
<keyword evidence="3" id="KW-1185">Reference proteome</keyword>